<proteinExistence type="predicted"/>
<reference evidence="2 3" key="1">
    <citation type="journal article" date="2018" name="Int. J. Syst. Evol. Microbiol.">
        <title>Lactobacillus bambusae sp. nov., isolated from a traditional fermented Ma-bamboo shoots of Taiwan.</title>
        <authorList>
            <person name="Wang L.-T."/>
        </authorList>
    </citation>
    <scope>NUCLEOTIDE SEQUENCE [LARGE SCALE GENOMIC DNA]</scope>
    <source>
        <strain evidence="2 3">BS-W1</strain>
    </source>
</reference>
<accession>A0A2V1MYC7</accession>
<keyword evidence="3" id="KW-1185">Reference proteome</keyword>
<dbReference type="Proteomes" id="UP000245080">
    <property type="component" value="Unassembled WGS sequence"/>
</dbReference>
<sequence>MTKDELLNYLLEKRSDTAGVAKAKQTLATDQSKLAKGKQKFHKTIIASLIMAVLFMFTDEKGVMMFFAVIAVAFIGLKLVLYIMPANEAIQKDQADLQTELDNPIYQAGAKGFPEKFYNYSDAFRLWKLISENRAGDLQSAFNLLETQHFQEDQMSIQEEIKGLQEDIAENARKTAANSRTAAVSSTIGAINSFRK</sequence>
<evidence type="ECO:0000313" key="2">
    <source>
        <dbReference type="EMBL" id="PWG00021.1"/>
    </source>
</evidence>
<feature type="transmembrane region" description="Helical" evidence="1">
    <location>
        <begin position="41"/>
        <end position="58"/>
    </location>
</feature>
<gene>
    <name evidence="2" type="ORF">DCM90_03530</name>
</gene>
<dbReference type="EMBL" id="QCXQ01000002">
    <property type="protein sequence ID" value="PWG00021.1"/>
    <property type="molecule type" value="Genomic_DNA"/>
</dbReference>
<feature type="transmembrane region" description="Helical" evidence="1">
    <location>
        <begin position="64"/>
        <end position="84"/>
    </location>
</feature>
<keyword evidence="1" id="KW-0472">Membrane</keyword>
<dbReference type="OrthoDB" id="2327978at2"/>
<keyword evidence="1" id="KW-0812">Transmembrane</keyword>
<protein>
    <submittedName>
        <fullName evidence="2">Uncharacterized protein</fullName>
    </submittedName>
</protein>
<dbReference type="RefSeq" id="WP_109249969.1">
    <property type="nucleotide sequence ID" value="NZ_QCXQ01000002.1"/>
</dbReference>
<name>A0A2V1MYC7_9LACO</name>
<evidence type="ECO:0000256" key="1">
    <source>
        <dbReference type="SAM" id="Phobius"/>
    </source>
</evidence>
<evidence type="ECO:0000313" key="3">
    <source>
        <dbReference type="Proteomes" id="UP000245080"/>
    </source>
</evidence>
<comment type="caution">
    <text evidence="2">The sequence shown here is derived from an EMBL/GenBank/DDBJ whole genome shotgun (WGS) entry which is preliminary data.</text>
</comment>
<keyword evidence="1" id="KW-1133">Transmembrane helix</keyword>
<dbReference type="AlphaFoldDB" id="A0A2V1MYC7"/>
<organism evidence="2 3">
    <name type="scientific">Levilactobacillus bambusae</name>
    <dbReference type="NCBI Taxonomy" id="2024736"/>
    <lineage>
        <taxon>Bacteria</taxon>
        <taxon>Bacillati</taxon>
        <taxon>Bacillota</taxon>
        <taxon>Bacilli</taxon>
        <taxon>Lactobacillales</taxon>
        <taxon>Lactobacillaceae</taxon>
        <taxon>Levilactobacillus</taxon>
    </lineage>
</organism>